<dbReference type="EC" id="3.2.1.51" evidence="3"/>
<evidence type="ECO:0000256" key="1">
    <source>
        <dbReference type="ARBA" id="ARBA00004071"/>
    </source>
</evidence>
<organism evidence="8 9">
    <name type="scientific">Henriciella marina</name>
    <dbReference type="NCBI Taxonomy" id="453851"/>
    <lineage>
        <taxon>Bacteria</taxon>
        <taxon>Pseudomonadati</taxon>
        <taxon>Pseudomonadota</taxon>
        <taxon>Alphaproteobacteria</taxon>
        <taxon>Hyphomonadales</taxon>
        <taxon>Hyphomonadaceae</taxon>
        <taxon>Henriciella</taxon>
    </lineage>
</organism>
<dbReference type="PANTHER" id="PTHR10030">
    <property type="entry name" value="ALPHA-L-FUCOSIDASE"/>
    <property type="match status" value="1"/>
</dbReference>
<evidence type="ECO:0000256" key="2">
    <source>
        <dbReference type="ARBA" id="ARBA00007951"/>
    </source>
</evidence>
<protein>
    <recommendedName>
        <fullName evidence="3">alpha-L-fucosidase</fullName>
        <ecNumber evidence="3">3.2.1.51</ecNumber>
    </recommendedName>
</protein>
<dbReference type="InterPro" id="IPR016286">
    <property type="entry name" value="FUC_metazoa-typ"/>
</dbReference>
<evidence type="ECO:0000313" key="9">
    <source>
        <dbReference type="Proteomes" id="UP001083770"/>
    </source>
</evidence>
<dbReference type="PRINTS" id="PR00741">
    <property type="entry name" value="GLHYDRLASE29"/>
</dbReference>
<feature type="domain" description="Glycoside hydrolase family 29 N-terminal" evidence="7">
    <location>
        <begin position="5"/>
        <end position="378"/>
    </location>
</feature>
<dbReference type="SUPFAM" id="SSF51445">
    <property type="entry name" value="(Trans)glycosidases"/>
    <property type="match status" value="1"/>
</dbReference>
<dbReference type="InterPro" id="IPR057739">
    <property type="entry name" value="Glyco_hydro_29_N"/>
</dbReference>
<sequence>MSGVQGKFKPTAESLSQHDVPEWFKDAKFGIFIHWGPAAIPAFAPHKVQIDQLDTTDEKAGFANTPYADWYQNTMMFEDSATAKYHRETYGEDYSYDNFGAAFNEALDAWDPASWARLFKQSGARYVVLVTKHHDGFALWPSDVKNPNKDNWHTTRDVVGELAEAVRAEGLKFGVYYSGGVDWTFKHKRIESFADFLTSMPGKDENYIEYANAHYRELIDRYKPDYLWNDIAYPAEKDSFEILAKYYNDVPDGLTNDRWITPDGSLATDAFERPEGLTGIIPPKPPVWDARTPEYGMFDRILPFQWETTRGMGHSFAYNRNESDEDYISRDAIAHMLASSACFNGNVLLNVGPRGDTIIPPGQASRLEAVGKWLETAGPAVHHTRPLALPETTVADVAIGATHNTAAGKVYIHFLGIPGETEVSVKLPDQISAVNSVSQLGGGVSNWSAADGMLQVSVPEWADTAVQILALDVSA</sequence>
<dbReference type="SMART" id="SM00812">
    <property type="entry name" value="Alpha_L_fucos"/>
    <property type="match status" value="1"/>
</dbReference>
<keyword evidence="5" id="KW-0378">Hydrolase</keyword>
<keyword evidence="4" id="KW-0732">Signal</keyword>
<dbReference type="RefSeq" id="WP_269400651.1">
    <property type="nucleotide sequence ID" value="NZ_JAPWGW010000001.1"/>
</dbReference>
<dbReference type="EMBL" id="JAPWGW010000001">
    <property type="protein sequence ID" value="MCZ4296456.1"/>
    <property type="molecule type" value="Genomic_DNA"/>
</dbReference>
<evidence type="ECO:0000313" key="8">
    <source>
        <dbReference type="EMBL" id="MCZ4296456.1"/>
    </source>
</evidence>
<keyword evidence="9" id="KW-1185">Reference proteome</keyword>
<evidence type="ECO:0000256" key="3">
    <source>
        <dbReference type="ARBA" id="ARBA00012662"/>
    </source>
</evidence>
<gene>
    <name evidence="8" type="ORF">O4G74_00150</name>
</gene>
<dbReference type="Pfam" id="PF01120">
    <property type="entry name" value="Alpha_L_fucos"/>
    <property type="match status" value="1"/>
</dbReference>
<evidence type="ECO:0000256" key="6">
    <source>
        <dbReference type="ARBA" id="ARBA00023295"/>
    </source>
</evidence>
<dbReference type="Gene3D" id="3.20.20.80">
    <property type="entry name" value="Glycosidases"/>
    <property type="match status" value="1"/>
</dbReference>
<comment type="caution">
    <text evidence="8">The sequence shown here is derived from an EMBL/GenBank/DDBJ whole genome shotgun (WGS) entry which is preliminary data.</text>
</comment>
<dbReference type="PANTHER" id="PTHR10030:SF37">
    <property type="entry name" value="ALPHA-L-FUCOSIDASE-RELATED"/>
    <property type="match status" value="1"/>
</dbReference>
<evidence type="ECO:0000256" key="5">
    <source>
        <dbReference type="ARBA" id="ARBA00022801"/>
    </source>
</evidence>
<dbReference type="InterPro" id="IPR000933">
    <property type="entry name" value="Glyco_hydro_29"/>
</dbReference>
<name>A0ABT4LQ16_9PROT</name>
<keyword evidence="6" id="KW-0326">Glycosidase</keyword>
<dbReference type="Proteomes" id="UP001083770">
    <property type="component" value="Unassembled WGS sequence"/>
</dbReference>
<accession>A0ABT4LQ16</accession>
<evidence type="ECO:0000256" key="4">
    <source>
        <dbReference type="ARBA" id="ARBA00022729"/>
    </source>
</evidence>
<dbReference type="PIRSF" id="PIRSF001092">
    <property type="entry name" value="Alpha-L-fucosidase"/>
    <property type="match status" value="1"/>
</dbReference>
<comment type="function">
    <text evidence="1">Alpha-L-fucosidase is responsible for hydrolyzing the alpha-1,6-linked fucose joined to the reducing-end N-acetylglucosamine of the carbohydrate moieties of glycoproteins.</text>
</comment>
<evidence type="ECO:0000259" key="7">
    <source>
        <dbReference type="Pfam" id="PF01120"/>
    </source>
</evidence>
<proteinExistence type="inferred from homology"/>
<reference evidence="8" key="1">
    <citation type="submission" date="2022-12" db="EMBL/GenBank/DDBJ databases">
        <title>Bacterial isolates from different developmental stages of Nematostella vectensis.</title>
        <authorList>
            <person name="Fraune S."/>
        </authorList>
    </citation>
    <scope>NUCLEOTIDE SEQUENCE</scope>
    <source>
        <strain evidence="8">G21632-S1</strain>
    </source>
</reference>
<dbReference type="InterPro" id="IPR017853">
    <property type="entry name" value="GH"/>
</dbReference>
<comment type="similarity">
    <text evidence="2">Belongs to the glycosyl hydrolase 29 family.</text>
</comment>